<reference evidence="5 6" key="1">
    <citation type="submission" date="2018-05" db="EMBL/GenBank/DDBJ databases">
        <title>Draft genome of Methanospirillum lacunae Ki8-1.</title>
        <authorList>
            <person name="Dueholm M.S."/>
            <person name="Nielsen P.H."/>
            <person name="Bakmann L.F."/>
            <person name="Otzen D.E."/>
        </authorList>
    </citation>
    <scope>NUCLEOTIDE SEQUENCE [LARGE SCALE GENOMIC DNA]</scope>
    <source>
        <strain evidence="5 6">Ki8-1</strain>
    </source>
</reference>
<dbReference type="EMBL" id="QGMY01000016">
    <property type="protein sequence ID" value="PWR70132.1"/>
    <property type="molecule type" value="Genomic_DNA"/>
</dbReference>
<dbReference type="Gene3D" id="3.40.50.300">
    <property type="entry name" value="P-loop containing nucleotide triphosphate hydrolases"/>
    <property type="match status" value="2"/>
</dbReference>
<dbReference type="PANTHER" id="PTHR47957">
    <property type="entry name" value="ATP-DEPENDENT HELICASE HRQ1"/>
    <property type="match status" value="1"/>
</dbReference>
<organism evidence="5 6">
    <name type="scientific">Methanospirillum lacunae</name>
    <dbReference type="NCBI Taxonomy" id="668570"/>
    <lineage>
        <taxon>Archaea</taxon>
        <taxon>Methanobacteriati</taxon>
        <taxon>Methanobacteriota</taxon>
        <taxon>Stenosarchaea group</taxon>
        <taxon>Methanomicrobia</taxon>
        <taxon>Methanomicrobiales</taxon>
        <taxon>Methanospirillaceae</taxon>
        <taxon>Methanospirillum</taxon>
    </lineage>
</organism>
<dbReference type="SMART" id="SM00487">
    <property type="entry name" value="DEXDc"/>
    <property type="match status" value="1"/>
</dbReference>
<evidence type="ECO:0000256" key="1">
    <source>
        <dbReference type="ARBA" id="ARBA00022741"/>
    </source>
</evidence>
<dbReference type="SUPFAM" id="SSF52540">
    <property type="entry name" value="P-loop containing nucleoside triphosphate hydrolases"/>
    <property type="match status" value="1"/>
</dbReference>
<feature type="domain" description="Helicase ATP-binding" evidence="3">
    <location>
        <begin position="82"/>
        <end position="261"/>
    </location>
</feature>
<dbReference type="Pfam" id="PF22982">
    <property type="entry name" value="WHD_HRQ1"/>
    <property type="match status" value="1"/>
</dbReference>
<dbReference type="OrthoDB" id="36796at2157"/>
<evidence type="ECO:0000313" key="5">
    <source>
        <dbReference type="EMBL" id="PWR70132.1"/>
    </source>
</evidence>
<dbReference type="AlphaFoldDB" id="A0A2V2MPV5"/>
<name>A0A2V2MPV5_9EURY</name>
<dbReference type="InterPro" id="IPR014001">
    <property type="entry name" value="Helicase_ATP-bd"/>
</dbReference>
<dbReference type="Proteomes" id="UP000245657">
    <property type="component" value="Unassembled WGS sequence"/>
</dbReference>
<feature type="domain" description="Helicase C-terminal" evidence="4">
    <location>
        <begin position="294"/>
        <end position="447"/>
    </location>
</feature>
<dbReference type="InterPro" id="IPR011545">
    <property type="entry name" value="DEAD/DEAH_box_helicase_dom"/>
</dbReference>
<keyword evidence="1" id="KW-0547">Nucleotide-binding</keyword>
<evidence type="ECO:0000259" key="3">
    <source>
        <dbReference type="PROSITE" id="PS51192"/>
    </source>
</evidence>
<dbReference type="Pfam" id="PF09369">
    <property type="entry name" value="MZB"/>
    <property type="match status" value="1"/>
</dbReference>
<dbReference type="GO" id="GO:0043138">
    <property type="term" value="F:3'-5' DNA helicase activity"/>
    <property type="evidence" value="ECO:0007669"/>
    <property type="project" value="TreeGrafter"/>
</dbReference>
<dbReference type="InterPro" id="IPR001650">
    <property type="entry name" value="Helicase_C-like"/>
</dbReference>
<sequence>MNRISQAFLFSLIFSGVKHVSVAEFLEIIGENSRFSRYIAHIKVIPGHDAVFGELQEPLPEPVEKYLDNIGIRLYSHQTKAIDAVNSGQDTILCTPTASGKTLAFLLPYCKMRMQDPSATALAIYPAKALTRDQLTNAKAISEATKIPFNPAIYDGDTPRHDRPAIRNKAGLVLTNPHELHHILPWHHQWSVFFSHLKYIIIDEAHQYRGIFGSHMALLIRRLLRICAHYGSHPTFFLSSATLANPNEFAKELIGRDFQVIDTSGAPAGVRYFILYNPYIGGFAEKSVYTESATLLASLVEAELQTLCFTGSRKMTEVVTTWARERLNEGNSNRNDKIAAYRAGYLPEERRNLEHRLKKGELKGIVSTNALELGIDIGSLDAVVMTGYPGTMMSTWQQTGRAGRGAGPSLAILVSFQNPLDQYFMDHPEEFFGSSHEHAIITTKNPYILSGELLCAAAELPLNPALDTRWFGNRIQEHINAFTDANLLTKTNRGYVYSGRKRAVELVSLSGTGETWTIEERGRVLETVDLGQACREAHPGAVIIHQGEKYLVNWWDHGHHRILADAADVEYYTRPNQQTTVTIIKDTISKIVPGAVLHLGEVEVSETCSGYRKIVRQTTIGSEPLVLPPITFTTSALWMVFDQDTITKISDNSCDITGTLHGAEHALIAMTPFFVLCDRWDLGGLSTAIDHQTGSATIYIYDGYEGGVGLAERAFELFLDISRIAATLVTECKCASGCPACIHSPKCGNDNQPLDKAGTSMLLKKLAGL</sequence>
<keyword evidence="2" id="KW-0067">ATP-binding</keyword>
<dbReference type="Pfam" id="PF00271">
    <property type="entry name" value="Helicase_C"/>
    <property type="match status" value="1"/>
</dbReference>
<dbReference type="RefSeq" id="WP_109969894.1">
    <property type="nucleotide sequence ID" value="NZ_QGMY01000016.1"/>
</dbReference>
<dbReference type="GO" id="GO:0036297">
    <property type="term" value="P:interstrand cross-link repair"/>
    <property type="evidence" value="ECO:0007669"/>
    <property type="project" value="TreeGrafter"/>
</dbReference>
<dbReference type="GO" id="GO:0005524">
    <property type="term" value="F:ATP binding"/>
    <property type="evidence" value="ECO:0007669"/>
    <property type="project" value="UniProtKB-KW"/>
</dbReference>
<comment type="caution">
    <text evidence="5">The sequence shown here is derived from an EMBL/GenBank/DDBJ whole genome shotgun (WGS) entry which is preliminary data.</text>
</comment>
<gene>
    <name evidence="5" type="ORF">DK846_15435</name>
</gene>
<protein>
    <submittedName>
        <fullName evidence="5">DEAD/DEAH box helicase</fullName>
    </submittedName>
</protein>
<keyword evidence="6" id="KW-1185">Reference proteome</keyword>
<dbReference type="CDD" id="cd17923">
    <property type="entry name" value="DEXHc_Hrq1-like"/>
    <property type="match status" value="1"/>
</dbReference>
<keyword evidence="5" id="KW-0378">Hydrolase</keyword>
<dbReference type="InterPro" id="IPR018973">
    <property type="entry name" value="MZB"/>
</dbReference>
<dbReference type="CDD" id="cd18797">
    <property type="entry name" value="SF2_C_Hrq"/>
    <property type="match status" value="1"/>
</dbReference>
<dbReference type="PROSITE" id="PS51194">
    <property type="entry name" value="HELICASE_CTER"/>
    <property type="match status" value="1"/>
</dbReference>
<dbReference type="GO" id="GO:0003676">
    <property type="term" value="F:nucleic acid binding"/>
    <property type="evidence" value="ECO:0007669"/>
    <property type="project" value="InterPro"/>
</dbReference>
<dbReference type="SMART" id="SM00490">
    <property type="entry name" value="HELICc"/>
    <property type="match status" value="1"/>
</dbReference>
<evidence type="ECO:0000313" key="6">
    <source>
        <dbReference type="Proteomes" id="UP000245657"/>
    </source>
</evidence>
<dbReference type="PROSITE" id="PS51192">
    <property type="entry name" value="HELICASE_ATP_BIND_1"/>
    <property type="match status" value="1"/>
</dbReference>
<dbReference type="InterPro" id="IPR027417">
    <property type="entry name" value="P-loop_NTPase"/>
</dbReference>
<proteinExistence type="predicted"/>
<keyword evidence="5" id="KW-0347">Helicase</keyword>
<evidence type="ECO:0000259" key="4">
    <source>
        <dbReference type="PROSITE" id="PS51194"/>
    </source>
</evidence>
<dbReference type="Pfam" id="PF00270">
    <property type="entry name" value="DEAD"/>
    <property type="match status" value="1"/>
</dbReference>
<evidence type="ECO:0000256" key="2">
    <source>
        <dbReference type="ARBA" id="ARBA00022840"/>
    </source>
</evidence>
<dbReference type="InterPro" id="IPR055227">
    <property type="entry name" value="HRQ1_WHD"/>
</dbReference>
<dbReference type="PANTHER" id="PTHR47957:SF3">
    <property type="entry name" value="ATP-DEPENDENT HELICASE HRQ1"/>
    <property type="match status" value="1"/>
</dbReference>
<dbReference type="GO" id="GO:0006289">
    <property type="term" value="P:nucleotide-excision repair"/>
    <property type="evidence" value="ECO:0007669"/>
    <property type="project" value="TreeGrafter"/>
</dbReference>
<accession>A0A2V2MPV5</accession>